<gene>
    <name evidence="2" type="ORF">E5A74_16350</name>
</gene>
<evidence type="ECO:0000313" key="2">
    <source>
        <dbReference type="EMBL" id="TGX40172.1"/>
    </source>
</evidence>
<sequence length="384" mass="40333">MLAAGTMLAALVGGSAVIAQSGDAAPEARYVMDAGTIAGMMGQGDQHELTLRLGSRLAPTGAPRADHFMPAGAKLGASVPLETPTRETGELPDNFQRPKGRLLLYWGCGAKAGPGQPVVIDFTKLAKGAMPPGLFSTRVPADPGPTLANSRTYGHWPNGQKSKSISGQSSLIGQHRIAGSYSPEIAFGLDQDFMAGLRTRSSANADGSLGLSWQGLGNATGYHAWMMGGKDMGQNGGDMVWWSSSATQEFGGGLWSWLAPATVTRLIGQKVVMPPSQTSCTVPAEVKQAAGGMLMGFLYAYGPEANFAFPERPRDPKIAWKPKWTARVRYRSMATFMPGMPSMSDIMSGRGGEEAGEQQPQEAPKKCKPKGLGGMLKKAAGVGC</sequence>
<feature type="compositionally biased region" description="Low complexity" evidence="1">
    <location>
        <begin position="375"/>
        <end position="384"/>
    </location>
</feature>
<comment type="caution">
    <text evidence="2">The sequence shown here is derived from an EMBL/GenBank/DDBJ whole genome shotgun (WGS) entry which is preliminary data.</text>
</comment>
<protein>
    <submittedName>
        <fullName evidence="2">Uncharacterized protein</fullName>
    </submittedName>
</protein>
<name>A0A4V3QVV6_9SPHN</name>
<keyword evidence="3" id="KW-1185">Reference proteome</keyword>
<dbReference type="AlphaFoldDB" id="A0A4V3QVV6"/>
<accession>A0A4V3QVV6</accession>
<organism evidence="2 3">
    <name type="scientific">Sphingomonas naasensis</name>
    <dbReference type="NCBI Taxonomy" id="1344951"/>
    <lineage>
        <taxon>Bacteria</taxon>
        <taxon>Pseudomonadati</taxon>
        <taxon>Pseudomonadota</taxon>
        <taxon>Alphaproteobacteria</taxon>
        <taxon>Sphingomonadales</taxon>
        <taxon>Sphingomonadaceae</taxon>
        <taxon>Sphingomonas</taxon>
    </lineage>
</organism>
<dbReference type="OrthoDB" id="564777at2"/>
<dbReference type="Proteomes" id="UP000309848">
    <property type="component" value="Unassembled WGS sequence"/>
</dbReference>
<dbReference type="EMBL" id="SRXU01000007">
    <property type="protein sequence ID" value="TGX40172.1"/>
    <property type="molecule type" value="Genomic_DNA"/>
</dbReference>
<evidence type="ECO:0000313" key="3">
    <source>
        <dbReference type="Proteomes" id="UP000309848"/>
    </source>
</evidence>
<proteinExistence type="predicted"/>
<feature type="region of interest" description="Disordered" evidence="1">
    <location>
        <begin position="345"/>
        <end position="384"/>
    </location>
</feature>
<evidence type="ECO:0000256" key="1">
    <source>
        <dbReference type="SAM" id="MobiDB-lite"/>
    </source>
</evidence>
<reference evidence="2 3" key="1">
    <citation type="submission" date="2019-04" db="EMBL/GenBank/DDBJ databases">
        <title>Sphingomonas psychrotolerans sp. nov., isolated from soil in the Tianshan Mountains, Xinjiang, China.</title>
        <authorList>
            <person name="Luo Y."/>
            <person name="Sheng H."/>
        </authorList>
    </citation>
    <scope>NUCLEOTIDE SEQUENCE [LARGE SCALE GENOMIC DNA]</scope>
    <source>
        <strain evidence="2 3">KIS18-15</strain>
    </source>
</reference>